<comment type="caution">
    <text evidence="2">The sequence shown here is derived from an EMBL/GenBank/DDBJ whole genome shotgun (WGS) entry which is preliminary data.</text>
</comment>
<dbReference type="InterPro" id="IPR036928">
    <property type="entry name" value="AS_sf"/>
</dbReference>
<proteinExistence type="predicted"/>
<evidence type="ECO:0000313" key="3">
    <source>
        <dbReference type="Proteomes" id="UP001596175"/>
    </source>
</evidence>
<name>A0ABV9ZHB7_9PSEU</name>
<dbReference type="Proteomes" id="UP001596175">
    <property type="component" value="Unassembled WGS sequence"/>
</dbReference>
<reference evidence="3" key="1">
    <citation type="journal article" date="2019" name="Int. J. Syst. Evol. Microbiol.">
        <title>The Global Catalogue of Microorganisms (GCM) 10K type strain sequencing project: providing services to taxonomists for standard genome sequencing and annotation.</title>
        <authorList>
            <consortium name="The Broad Institute Genomics Platform"/>
            <consortium name="The Broad Institute Genome Sequencing Center for Infectious Disease"/>
            <person name="Wu L."/>
            <person name="Ma J."/>
        </authorList>
    </citation>
    <scope>NUCLEOTIDE SEQUENCE [LARGE SCALE GENOMIC DNA]</scope>
    <source>
        <strain evidence="3">XZYJ18</strain>
    </source>
</reference>
<protein>
    <submittedName>
        <fullName evidence="2">Amidase family protein</fullName>
    </submittedName>
</protein>
<dbReference type="InterPro" id="IPR000120">
    <property type="entry name" value="Amidase"/>
</dbReference>
<evidence type="ECO:0000313" key="2">
    <source>
        <dbReference type="EMBL" id="MFC5139680.1"/>
    </source>
</evidence>
<dbReference type="Gene3D" id="3.90.1300.10">
    <property type="entry name" value="Amidase signature (AS) domain"/>
    <property type="match status" value="1"/>
</dbReference>
<dbReference type="PANTHER" id="PTHR11895">
    <property type="entry name" value="TRANSAMIDASE"/>
    <property type="match status" value="1"/>
</dbReference>
<keyword evidence="3" id="KW-1185">Reference proteome</keyword>
<accession>A0ABV9ZHB7</accession>
<evidence type="ECO:0000259" key="1">
    <source>
        <dbReference type="Pfam" id="PF01425"/>
    </source>
</evidence>
<dbReference type="RefSeq" id="WP_378021857.1">
    <property type="nucleotide sequence ID" value="NZ_JBHSKG010000007.1"/>
</dbReference>
<dbReference type="InterPro" id="IPR023631">
    <property type="entry name" value="Amidase_dom"/>
</dbReference>
<organism evidence="2 3">
    <name type="scientific">Actinomycetospora rhizophila</name>
    <dbReference type="NCBI Taxonomy" id="1416876"/>
    <lineage>
        <taxon>Bacteria</taxon>
        <taxon>Bacillati</taxon>
        <taxon>Actinomycetota</taxon>
        <taxon>Actinomycetes</taxon>
        <taxon>Pseudonocardiales</taxon>
        <taxon>Pseudonocardiaceae</taxon>
        <taxon>Actinomycetospora</taxon>
    </lineage>
</organism>
<dbReference type="SUPFAM" id="SSF75304">
    <property type="entry name" value="Amidase signature (AS) enzymes"/>
    <property type="match status" value="1"/>
</dbReference>
<gene>
    <name evidence="2" type="ORF">ACFPK1_15675</name>
</gene>
<feature type="domain" description="Amidase" evidence="1">
    <location>
        <begin position="47"/>
        <end position="388"/>
    </location>
</feature>
<dbReference type="EMBL" id="JBHSKG010000007">
    <property type="protein sequence ID" value="MFC5139680.1"/>
    <property type="molecule type" value="Genomic_DNA"/>
</dbReference>
<dbReference type="PANTHER" id="PTHR11895:SF176">
    <property type="entry name" value="AMIDASE AMID-RELATED"/>
    <property type="match status" value="1"/>
</dbReference>
<dbReference type="Pfam" id="PF01425">
    <property type="entry name" value="Amidase"/>
    <property type="match status" value="1"/>
</dbReference>
<sequence length="404" mass="40493">MDTAELVTPWRLVDAHDAGEAARRRIERIDDRVRAWVGLLPPADGGPGPLAGVPVGVKDIIDVAGVPTVCGSPTRADAPPAAADAAVVRMLRDAGAVVVGKTVTTEFACFDPGPTRNPHDLARTPGGSSSGSAAAVAAGMVPLALGSQTAGSVVRPASFCGVAGLAVTRGTLPVDGVHPLAPSLDTIGLLAATVEDVALARAVLSGRDPAAAPARAPRLLAWDGTDVADVSPAMRAAHAHAVDRARDRGAQVTAWDLALAAAVADHHTVMAAEAAGVVPSVPGLGERLTAMLAEGRTVPDDVLAGARERAAATRATALAHLADADAVLVPGALGVAPLATEGTGDPVLSRPWHLLGLPALAVPGVRDDAGLPLGLAMIGHPDREDALLAAGRWLEGLLQADGAP</sequence>